<dbReference type="Gene3D" id="3.90.1720.10">
    <property type="entry name" value="endopeptidase domain like (from Nostoc punctiforme)"/>
    <property type="match status" value="1"/>
</dbReference>
<dbReference type="Pfam" id="PF00877">
    <property type="entry name" value="NLPC_P60"/>
    <property type="match status" value="1"/>
</dbReference>
<dbReference type="SUPFAM" id="SSF54001">
    <property type="entry name" value="Cysteine proteinases"/>
    <property type="match status" value="1"/>
</dbReference>
<comment type="similarity">
    <text evidence="1">Belongs to the peptidase C40 family.</text>
</comment>
<dbReference type="Pfam" id="PF18348">
    <property type="entry name" value="SH3_16"/>
    <property type="match status" value="1"/>
</dbReference>
<proteinExistence type="inferred from homology"/>
<dbReference type="PANTHER" id="PTHR47053:SF1">
    <property type="entry name" value="MUREIN DD-ENDOPEPTIDASE MEPH-RELATED"/>
    <property type="match status" value="1"/>
</dbReference>
<dbReference type="InterPro" id="IPR000064">
    <property type="entry name" value="NLP_P60_dom"/>
</dbReference>
<dbReference type="InterPro" id="IPR038765">
    <property type="entry name" value="Papain-like_cys_pep_sf"/>
</dbReference>
<evidence type="ECO:0000313" key="7">
    <source>
        <dbReference type="Proteomes" id="UP000261284"/>
    </source>
</evidence>
<dbReference type="EMBL" id="QTJU01000004">
    <property type="protein sequence ID" value="RFM27705.1"/>
    <property type="molecule type" value="Genomic_DNA"/>
</dbReference>
<organism evidence="6 7">
    <name type="scientific">Deminuibacter soli</name>
    <dbReference type="NCBI Taxonomy" id="2291815"/>
    <lineage>
        <taxon>Bacteria</taxon>
        <taxon>Pseudomonadati</taxon>
        <taxon>Bacteroidota</taxon>
        <taxon>Chitinophagia</taxon>
        <taxon>Chitinophagales</taxon>
        <taxon>Chitinophagaceae</taxon>
        <taxon>Deminuibacter</taxon>
    </lineage>
</organism>
<evidence type="ECO:0000256" key="3">
    <source>
        <dbReference type="ARBA" id="ARBA00022801"/>
    </source>
</evidence>
<reference evidence="6 7" key="1">
    <citation type="submission" date="2018-08" db="EMBL/GenBank/DDBJ databases">
        <title>Chitinophagaceae sp. K23C18032701, a novel bacterium isolated from forest soil.</title>
        <authorList>
            <person name="Wang C."/>
        </authorList>
    </citation>
    <scope>NUCLEOTIDE SEQUENCE [LARGE SCALE GENOMIC DNA]</scope>
    <source>
        <strain evidence="6 7">K23C18032701</strain>
    </source>
</reference>
<dbReference type="OrthoDB" id="9813368at2"/>
<dbReference type="RefSeq" id="WP_116847783.1">
    <property type="nucleotide sequence ID" value="NZ_QTJU01000004.1"/>
</dbReference>
<dbReference type="InterPro" id="IPR041382">
    <property type="entry name" value="SH3_16"/>
</dbReference>
<dbReference type="PROSITE" id="PS51935">
    <property type="entry name" value="NLPC_P60"/>
    <property type="match status" value="1"/>
</dbReference>
<dbReference type="AlphaFoldDB" id="A0A3E1NIE0"/>
<evidence type="ECO:0000313" key="6">
    <source>
        <dbReference type="EMBL" id="RFM27705.1"/>
    </source>
</evidence>
<accession>A0A3E1NIE0</accession>
<dbReference type="Proteomes" id="UP000261284">
    <property type="component" value="Unassembled WGS sequence"/>
</dbReference>
<keyword evidence="4" id="KW-0788">Thiol protease</keyword>
<keyword evidence="3 6" id="KW-0378">Hydrolase</keyword>
<evidence type="ECO:0000256" key="1">
    <source>
        <dbReference type="ARBA" id="ARBA00007074"/>
    </source>
</evidence>
<gene>
    <name evidence="6" type="ORF">DXN05_13440</name>
</gene>
<dbReference type="GO" id="GO:0008234">
    <property type="term" value="F:cysteine-type peptidase activity"/>
    <property type="evidence" value="ECO:0007669"/>
    <property type="project" value="UniProtKB-KW"/>
</dbReference>
<dbReference type="GO" id="GO:0006508">
    <property type="term" value="P:proteolysis"/>
    <property type="evidence" value="ECO:0007669"/>
    <property type="project" value="UniProtKB-KW"/>
</dbReference>
<dbReference type="PANTHER" id="PTHR47053">
    <property type="entry name" value="MUREIN DD-ENDOPEPTIDASE MEPH-RELATED"/>
    <property type="match status" value="1"/>
</dbReference>
<evidence type="ECO:0000256" key="4">
    <source>
        <dbReference type="ARBA" id="ARBA00022807"/>
    </source>
</evidence>
<evidence type="ECO:0000256" key="2">
    <source>
        <dbReference type="ARBA" id="ARBA00022670"/>
    </source>
</evidence>
<protein>
    <submittedName>
        <fullName evidence="6">Hydrolase Nlp/P60</fullName>
    </submittedName>
</protein>
<keyword evidence="2" id="KW-0645">Protease</keyword>
<keyword evidence="7" id="KW-1185">Reference proteome</keyword>
<comment type="caution">
    <text evidence="6">The sequence shown here is derived from an EMBL/GenBank/DDBJ whole genome shotgun (WGS) entry which is preliminary data.</text>
</comment>
<dbReference type="Gene3D" id="2.30.30.40">
    <property type="entry name" value="SH3 Domains"/>
    <property type="match status" value="1"/>
</dbReference>
<dbReference type="InterPro" id="IPR051202">
    <property type="entry name" value="Peptidase_C40"/>
</dbReference>
<feature type="domain" description="NlpC/P60" evidence="5">
    <location>
        <begin position="123"/>
        <end position="252"/>
    </location>
</feature>
<sequence length="253" mass="28155">MTYVACIVAAAPLRATNSHRSEMVSELLLGEFAEVLETEKDFLKIRTLFDQYEGWCQASQLAEVDEQIAGLRPTGYTLTRDASAMLNGLPVQLPLATPVYKTQNPFALGKYELSYLETAAAMLHFSAATIEQTARLFLHVPYLWGGRTSFGIDCSGFTQQVYKTMGIALLRDASMQATMGTDVGFLEETRCGDLAFFDNAEGRITHVGILLNNETIIHSSGRVRIDKIDHQGIVNVDTAQRTHQLRMIRRMVD</sequence>
<evidence type="ECO:0000259" key="5">
    <source>
        <dbReference type="PROSITE" id="PS51935"/>
    </source>
</evidence>
<name>A0A3E1NIE0_9BACT</name>